<dbReference type="KEGG" id="dpl:KGM_210479"/>
<comment type="caution">
    <text evidence="2">The sequence shown here is derived from an EMBL/GenBank/DDBJ whole genome shotgun (WGS) entry which is preliminary data.</text>
</comment>
<keyword evidence="3" id="KW-1185">Reference proteome</keyword>
<protein>
    <submittedName>
        <fullName evidence="2">Uncharacterized protein</fullName>
    </submittedName>
</protein>
<dbReference type="EMBL" id="AGBW02011289">
    <property type="protein sequence ID" value="OWR46891.1"/>
    <property type="molecule type" value="Genomic_DNA"/>
</dbReference>
<evidence type="ECO:0000313" key="3">
    <source>
        <dbReference type="Proteomes" id="UP000007151"/>
    </source>
</evidence>
<reference evidence="2 3" key="1">
    <citation type="journal article" date="2011" name="Cell">
        <title>The monarch butterfly genome yields insights into long-distance migration.</title>
        <authorList>
            <person name="Zhan S."/>
            <person name="Merlin C."/>
            <person name="Boore J.L."/>
            <person name="Reppert S.M."/>
        </authorList>
    </citation>
    <scope>NUCLEOTIDE SEQUENCE [LARGE SCALE GENOMIC DNA]</scope>
    <source>
        <strain evidence="2">F-2</strain>
    </source>
</reference>
<name>A0A212EZK9_DANPL</name>
<evidence type="ECO:0000256" key="1">
    <source>
        <dbReference type="SAM" id="Phobius"/>
    </source>
</evidence>
<organism evidence="2 3">
    <name type="scientific">Danaus plexippus plexippus</name>
    <dbReference type="NCBI Taxonomy" id="278856"/>
    <lineage>
        <taxon>Eukaryota</taxon>
        <taxon>Metazoa</taxon>
        <taxon>Ecdysozoa</taxon>
        <taxon>Arthropoda</taxon>
        <taxon>Hexapoda</taxon>
        <taxon>Insecta</taxon>
        <taxon>Pterygota</taxon>
        <taxon>Neoptera</taxon>
        <taxon>Endopterygota</taxon>
        <taxon>Lepidoptera</taxon>
        <taxon>Glossata</taxon>
        <taxon>Ditrysia</taxon>
        <taxon>Papilionoidea</taxon>
        <taxon>Nymphalidae</taxon>
        <taxon>Danainae</taxon>
        <taxon>Danaini</taxon>
        <taxon>Danaina</taxon>
        <taxon>Danaus</taxon>
        <taxon>Danaus</taxon>
    </lineage>
</organism>
<evidence type="ECO:0000313" key="2">
    <source>
        <dbReference type="EMBL" id="OWR46891.1"/>
    </source>
</evidence>
<keyword evidence="1" id="KW-0472">Membrane</keyword>
<dbReference type="Proteomes" id="UP000007151">
    <property type="component" value="Unassembled WGS sequence"/>
</dbReference>
<dbReference type="AlphaFoldDB" id="A0A212EZK9"/>
<gene>
    <name evidence="2" type="ORF">KGM_210479</name>
</gene>
<keyword evidence="1" id="KW-0812">Transmembrane</keyword>
<proteinExistence type="predicted"/>
<dbReference type="InParanoid" id="A0A212EZK9"/>
<feature type="transmembrane region" description="Helical" evidence="1">
    <location>
        <begin position="61"/>
        <end position="82"/>
    </location>
</feature>
<accession>A0A212EZK9</accession>
<sequence length="97" mass="11012">MIVAIMAASEANSQSGNKNNSLTSNMGNLLYEDEFPPENDGEKICEKCNHRESRHCNDNSIYLIHILFAFYFTIILLLNNLLEVVCPKCDFTPHFGK</sequence>
<keyword evidence="1" id="KW-1133">Transmembrane helix</keyword>